<dbReference type="InterPro" id="IPR050879">
    <property type="entry name" value="Acyltransferase_3"/>
</dbReference>
<dbReference type="Proteomes" id="UP001228905">
    <property type="component" value="Unassembled WGS sequence"/>
</dbReference>
<accession>A0ABU0INX8</accession>
<evidence type="ECO:0000313" key="4">
    <source>
        <dbReference type="Proteomes" id="UP001228905"/>
    </source>
</evidence>
<dbReference type="Pfam" id="PF01757">
    <property type="entry name" value="Acyl_transf_3"/>
    <property type="match status" value="1"/>
</dbReference>
<evidence type="ECO:0000313" key="3">
    <source>
        <dbReference type="EMBL" id="MDQ0463111.1"/>
    </source>
</evidence>
<feature type="transmembrane region" description="Helical" evidence="1">
    <location>
        <begin position="287"/>
        <end position="307"/>
    </location>
</feature>
<dbReference type="InterPro" id="IPR002656">
    <property type="entry name" value="Acyl_transf_3_dom"/>
</dbReference>
<sequence length="379" mass="42126">MTTTSPDGDTTPAIPAAPWGARYGMVDGLRALAALGVVFSHLGVRPGFDLGHTCVLIFFVLSGYCISASSDSCRRNNVPATGYMYRRLKRIYPPYFFALLLFIATRLVKIHSGGADQLPDTLGPWVQNFTMTQWLTLLTAPTSHAFANPTLFVAGFWSLNYEEQFYIVMGLLMYASTWLRGHMLLGVAGLMAAALVWNIVFPSTTFGFFLEYWVCFAVGVLVFARLCLGLDKRVDRMIDLGLWLLFAGALVANFTIRFEGRSAYYEWMVTSGFALLLIYARRFDGTYRSSIFGIVLSAASLASYSLYLTHQMNITSSQVFANLLVRLGLPHGSEFVSRTLFMCAFAAVFWFFCERPFVNKPLKGQTRPIAPTDALEASA</sequence>
<keyword evidence="4" id="KW-1185">Reference proteome</keyword>
<feature type="transmembrane region" description="Helical" evidence="1">
    <location>
        <begin position="178"/>
        <end position="200"/>
    </location>
</feature>
<keyword evidence="1" id="KW-0472">Membrane</keyword>
<gene>
    <name evidence="3" type="ORF">QO010_000859</name>
</gene>
<feature type="transmembrane region" description="Helical" evidence="1">
    <location>
        <begin position="206"/>
        <end position="228"/>
    </location>
</feature>
<evidence type="ECO:0000259" key="2">
    <source>
        <dbReference type="Pfam" id="PF01757"/>
    </source>
</evidence>
<evidence type="ECO:0000256" key="1">
    <source>
        <dbReference type="SAM" id="Phobius"/>
    </source>
</evidence>
<protein>
    <submittedName>
        <fullName evidence="3">Peptidoglycan/LPS O-acetylase OafA/YrhL</fullName>
    </submittedName>
</protein>
<dbReference type="PANTHER" id="PTHR23028:SF53">
    <property type="entry name" value="ACYL_TRANSF_3 DOMAIN-CONTAINING PROTEIN"/>
    <property type="match status" value="1"/>
</dbReference>
<feature type="transmembrane region" description="Helical" evidence="1">
    <location>
        <begin position="131"/>
        <end position="157"/>
    </location>
</feature>
<organism evidence="3 4">
    <name type="scientific">Caulobacter ginsengisoli</name>
    <dbReference type="NCBI Taxonomy" id="400775"/>
    <lineage>
        <taxon>Bacteria</taxon>
        <taxon>Pseudomonadati</taxon>
        <taxon>Pseudomonadota</taxon>
        <taxon>Alphaproteobacteria</taxon>
        <taxon>Caulobacterales</taxon>
        <taxon>Caulobacteraceae</taxon>
        <taxon>Caulobacter</taxon>
    </lineage>
</organism>
<dbReference type="RefSeq" id="WP_307346441.1">
    <property type="nucleotide sequence ID" value="NZ_JAUSVS010000001.1"/>
</dbReference>
<feature type="transmembrane region" description="Helical" evidence="1">
    <location>
        <begin position="91"/>
        <end position="111"/>
    </location>
</feature>
<feature type="transmembrane region" description="Helical" evidence="1">
    <location>
        <begin position="240"/>
        <end position="258"/>
    </location>
</feature>
<keyword evidence="1" id="KW-0812">Transmembrane</keyword>
<feature type="transmembrane region" description="Helical" evidence="1">
    <location>
        <begin position="264"/>
        <end position="280"/>
    </location>
</feature>
<proteinExistence type="predicted"/>
<name>A0ABU0INX8_9CAUL</name>
<reference evidence="3 4" key="1">
    <citation type="submission" date="2023-07" db="EMBL/GenBank/DDBJ databases">
        <title>Genomic Encyclopedia of Type Strains, Phase IV (KMG-IV): sequencing the most valuable type-strain genomes for metagenomic binning, comparative biology and taxonomic classification.</title>
        <authorList>
            <person name="Goeker M."/>
        </authorList>
    </citation>
    <scope>NUCLEOTIDE SEQUENCE [LARGE SCALE GENOMIC DNA]</scope>
    <source>
        <strain evidence="3 4">DSM 18695</strain>
    </source>
</reference>
<dbReference type="EMBL" id="JAUSVS010000001">
    <property type="protein sequence ID" value="MDQ0463111.1"/>
    <property type="molecule type" value="Genomic_DNA"/>
</dbReference>
<comment type="caution">
    <text evidence="3">The sequence shown here is derived from an EMBL/GenBank/DDBJ whole genome shotgun (WGS) entry which is preliminary data.</text>
</comment>
<dbReference type="PANTHER" id="PTHR23028">
    <property type="entry name" value="ACETYLTRANSFERASE"/>
    <property type="match status" value="1"/>
</dbReference>
<feature type="domain" description="Acyltransferase 3" evidence="2">
    <location>
        <begin position="26"/>
        <end position="350"/>
    </location>
</feature>
<keyword evidence="1" id="KW-1133">Transmembrane helix</keyword>
<feature type="transmembrane region" description="Helical" evidence="1">
    <location>
        <begin position="335"/>
        <end position="353"/>
    </location>
</feature>
<feature type="transmembrane region" description="Helical" evidence="1">
    <location>
        <begin position="50"/>
        <end position="70"/>
    </location>
</feature>